<accession>A0A643FJV4</accession>
<evidence type="ECO:0000313" key="2">
    <source>
        <dbReference type="EMBL" id="QOT76324.1"/>
    </source>
</evidence>
<dbReference type="RefSeq" id="WP_150992859.1">
    <property type="nucleotide sequence ID" value="NZ_CP062803.1"/>
</dbReference>
<sequence>MPIDITSYLQSITEECNALKNRVRHLIEDRHWATDGAWKESVLRALISRTLPSNYSVASGFVVTDSGPSTQIDVLIYDNTLPVLYKGGDLVFVPPAACVGIIEVKSSLNSTGFRQATVKLADNCGLVRRYETEKRLFSGIFAFEGNGTPGTLLEHIDAAAQGQESRIVNHVSIGPSTFIKYWPTHPESGQAHYRHWHHYEVEQMAPGYFVHNLMSFLAGENLVRGNNIWFPREGKEGRRVHARRFTERPADIAA</sequence>
<dbReference type="Pfam" id="PF20247">
    <property type="entry name" value="DUF6602"/>
    <property type="match status" value="1"/>
</dbReference>
<proteinExistence type="predicted"/>
<dbReference type="Proteomes" id="UP000397656">
    <property type="component" value="Chromosome 1"/>
</dbReference>
<feature type="domain" description="DUF6602" evidence="1">
    <location>
        <begin position="30"/>
        <end position="120"/>
    </location>
</feature>
<protein>
    <recommendedName>
        <fullName evidence="1">DUF6602 domain-containing protein</fullName>
    </recommendedName>
</protein>
<reference evidence="2 3" key="1">
    <citation type="submission" date="2020-10" db="EMBL/GenBank/DDBJ databases">
        <title>Complete genome sequence of Cupriavidus basilensis CCUG 49340T.</title>
        <authorList>
            <person name="Salva-Serra F."/>
            <person name="Donoso R.A."/>
            <person name="Cho K.H."/>
            <person name="Yoo J.A."/>
            <person name="Lee K."/>
            <person name="Yoon S.-H."/>
            <person name="Perez-Pantoja D."/>
            <person name="Moore E.R.B."/>
        </authorList>
    </citation>
    <scope>NUCLEOTIDE SEQUENCE [LARGE SCALE GENOMIC DNA]</scope>
    <source>
        <strain evidence="3">CCUG 49340</strain>
    </source>
</reference>
<evidence type="ECO:0000259" key="1">
    <source>
        <dbReference type="Pfam" id="PF20247"/>
    </source>
</evidence>
<dbReference type="GeneID" id="98403155"/>
<dbReference type="EMBL" id="CP062803">
    <property type="protein sequence ID" value="QOT76324.1"/>
    <property type="molecule type" value="Genomic_DNA"/>
</dbReference>
<evidence type="ECO:0000313" key="3">
    <source>
        <dbReference type="Proteomes" id="UP000397656"/>
    </source>
</evidence>
<dbReference type="InterPro" id="IPR046537">
    <property type="entry name" value="DUF6602"/>
</dbReference>
<organism evidence="2 3">
    <name type="scientific">Cupriavidus basilensis</name>
    <dbReference type="NCBI Taxonomy" id="68895"/>
    <lineage>
        <taxon>Bacteria</taxon>
        <taxon>Pseudomonadati</taxon>
        <taxon>Pseudomonadota</taxon>
        <taxon>Betaproteobacteria</taxon>
        <taxon>Burkholderiales</taxon>
        <taxon>Burkholderiaceae</taxon>
        <taxon>Cupriavidus</taxon>
    </lineage>
</organism>
<name>A0A643FJV4_9BURK</name>
<gene>
    <name evidence="2" type="ORF">F7R26_019710</name>
</gene>
<dbReference type="AlphaFoldDB" id="A0A643FJV4"/>
<dbReference type="CDD" id="cd21173">
    <property type="entry name" value="NucC-like"/>
    <property type="match status" value="1"/>
</dbReference>